<proteinExistence type="predicted"/>
<gene>
    <name evidence="1" type="ORF">Tci_324384</name>
</gene>
<evidence type="ECO:0000313" key="1">
    <source>
        <dbReference type="EMBL" id="GEX52409.1"/>
    </source>
</evidence>
<comment type="caution">
    <text evidence="1">The sequence shown here is derived from an EMBL/GenBank/DDBJ whole genome shotgun (WGS) entry which is preliminary data.</text>
</comment>
<organism evidence="1">
    <name type="scientific">Tanacetum cinerariifolium</name>
    <name type="common">Dalmatian daisy</name>
    <name type="synonym">Chrysanthemum cinerariifolium</name>
    <dbReference type="NCBI Taxonomy" id="118510"/>
    <lineage>
        <taxon>Eukaryota</taxon>
        <taxon>Viridiplantae</taxon>
        <taxon>Streptophyta</taxon>
        <taxon>Embryophyta</taxon>
        <taxon>Tracheophyta</taxon>
        <taxon>Spermatophyta</taxon>
        <taxon>Magnoliopsida</taxon>
        <taxon>eudicotyledons</taxon>
        <taxon>Gunneridae</taxon>
        <taxon>Pentapetalae</taxon>
        <taxon>asterids</taxon>
        <taxon>campanulids</taxon>
        <taxon>Asterales</taxon>
        <taxon>Asteraceae</taxon>
        <taxon>Asteroideae</taxon>
        <taxon>Anthemideae</taxon>
        <taxon>Anthemidinae</taxon>
        <taxon>Tanacetum</taxon>
    </lineage>
</organism>
<dbReference type="AlphaFoldDB" id="A0A699H7D7"/>
<protein>
    <submittedName>
        <fullName evidence="1">Uncharacterized protein</fullName>
    </submittedName>
</protein>
<reference evidence="1" key="1">
    <citation type="journal article" date="2019" name="Sci. Rep.">
        <title>Draft genome of Tanacetum cinerariifolium, the natural source of mosquito coil.</title>
        <authorList>
            <person name="Yamashiro T."/>
            <person name="Shiraishi A."/>
            <person name="Satake H."/>
            <person name="Nakayama K."/>
        </authorList>
    </citation>
    <scope>NUCLEOTIDE SEQUENCE</scope>
</reference>
<name>A0A699H7D7_TANCI</name>
<accession>A0A699H7D7</accession>
<sequence>MGNNFIVTILYRANNMHLKKIHMGMLNNIGEQIFLQLIHGIGQDQRCLRNGEYEMANADKLRLEQHQPQGDGAFEGI</sequence>
<dbReference type="EMBL" id="BKCJ010113426">
    <property type="protein sequence ID" value="GEX52409.1"/>
    <property type="molecule type" value="Genomic_DNA"/>
</dbReference>